<sequence length="606" mass="67452">MTKPMSSLPTGGHAASSSGSASASASANAKSKSKENIADVVATIRTLERSLILSQANINNIPKLLKYTASTHPHRVIHAALSSLRRLFSHFTDQGALDKVHLASEKDHVAQELCKWLRKHREAYVTRLAEIAQEEESAAEAVALQVTAAKLLLDLSLDYSRELRKTSPVNVFDNVFFLTKVVQPTLLRAEWSPVFARDFTQVFVENADARFYLYKAVAKIIAAQVDLATKVEAEAASASAGTSEGTKSKQASKRKRAQLESDADAAVTSLLRLATNAFHLLERLPCALPNSPTFLIDRAAIPDNHPVTQAKEHKRAYSEFVLQYLRLPMTTELYKKVLMLTPTRLIPNLTDPRLLMTYLSESYDQGGSVALLALQSVFVLIAKHNLDYPDFYKKLYTLFDRNLYHVKYRSRFFRLFTTFMSSTHLPAYLVAAFIKRMARLALTAPPAGILIMIPMVYNLIKQHPQCFVLIHRTSGDLTISARDDPFDMQAEDPANAKALESSLWEVVTLQGHYFPNVASMAKVFTEKMSKPRFEVEDFLDYTYGNLFETVHVPVMKKAPPLSYKVPETLFPVGEAAHESFASLFDLAPPPAGDEESEPQVDGGEQA</sequence>
<evidence type="ECO:0000256" key="2">
    <source>
        <dbReference type="SAM" id="MobiDB-lite"/>
    </source>
</evidence>
<dbReference type="GO" id="GO:0042254">
    <property type="term" value="P:ribosome biogenesis"/>
    <property type="evidence" value="ECO:0007669"/>
    <property type="project" value="InterPro"/>
</dbReference>
<proteinExistence type="inferred from homology"/>
<feature type="region of interest" description="Disordered" evidence="2">
    <location>
        <begin position="1"/>
        <end position="29"/>
    </location>
</feature>
<keyword evidence="3" id="KW-0812">Transmembrane</keyword>
<dbReference type="EMBL" id="MCFL01000010">
    <property type="protein sequence ID" value="ORZ37917.1"/>
    <property type="molecule type" value="Genomic_DNA"/>
</dbReference>
<evidence type="ECO:0000256" key="1">
    <source>
        <dbReference type="ARBA" id="ARBA00007797"/>
    </source>
</evidence>
<keyword evidence="3" id="KW-0472">Membrane</keyword>
<reference evidence="5 6" key="1">
    <citation type="submission" date="2016-07" db="EMBL/GenBank/DDBJ databases">
        <title>Pervasive Adenine N6-methylation of Active Genes in Fungi.</title>
        <authorList>
            <consortium name="DOE Joint Genome Institute"/>
            <person name="Mondo S.J."/>
            <person name="Dannebaum R.O."/>
            <person name="Kuo R.C."/>
            <person name="Labutti K."/>
            <person name="Haridas S."/>
            <person name="Kuo A."/>
            <person name="Salamov A."/>
            <person name="Ahrendt S.R."/>
            <person name="Lipzen A."/>
            <person name="Sullivan W."/>
            <person name="Andreopoulos W.B."/>
            <person name="Clum A."/>
            <person name="Lindquist E."/>
            <person name="Daum C."/>
            <person name="Ramamoorthy G.K."/>
            <person name="Gryganskyi A."/>
            <person name="Culley D."/>
            <person name="Magnuson J.K."/>
            <person name="James T.Y."/>
            <person name="O'Malley M.A."/>
            <person name="Stajich J.E."/>
            <person name="Spatafora J.W."/>
            <person name="Visel A."/>
            <person name="Grigoriev I.V."/>
        </authorList>
    </citation>
    <scope>NUCLEOTIDE SEQUENCE [LARGE SCALE GENOMIC DNA]</scope>
    <source>
        <strain evidence="5 6">PL171</strain>
    </source>
</reference>
<dbReference type="Proteomes" id="UP000193411">
    <property type="component" value="Unassembled WGS sequence"/>
</dbReference>
<dbReference type="Pfam" id="PF03914">
    <property type="entry name" value="CBF"/>
    <property type="match status" value="1"/>
</dbReference>
<comment type="similarity">
    <text evidence="1">Belongs to the CBF/MAK21 family.</text>
</comment>
<feature type="domain" description="CCAAT-binding factor" evidence="4">
    <location>
        <begin position="370"/>
        <end position="521"/>
    </location>
</feature>
<accession>A0A1Y2HTJ0</accession>
<feature type="transmembrane region" description="Helical" evidence="3">
    <location>
        <begin position="412"/>
        <end position="433"/>
    </location>
</feature>
<feature type="region of interest" description="Disordered" evidence="2">
    <location>
        <begin position="238"/>
        <end position="257"/>
    </location>
</feature>
<feature type="transmembrane region" description="Helical" evidence="3">
    <location>
        <begin position="440"/>
        <end position="460"/>
    </location>
</feature>
<keyword evidence="3" id="KW-1133">Transmembrane helix</keyword>
<organism evidence="5 6">
    <name type="scientific">Catenaria anguillulae PL171</name>
    <dbReference type="NCBI Taxonomy" id="765915"/>
    <lineage>
        <taxon>Eukaryota</taxon>
        <taxon>Fungi</taxon>
        <taxon>Fungi incertae sedis</taxon>
        <taxon>Blastocladiomycota</taxon>
        <taxon>Blastocladiomycetes</taxon>
        <taxon>Blastocladiales</taxon>
        <taxon>Catenariaceae</taxon>
        <taxon>Catenaria</taxon>
    </lineage>
</organism>
<dbReference type="GO" id="GO:0030692">
    <property type="term" value="C:Noc4p-Nop14p complex"/>
    <property type="evidence" value="ECO:0007669"/>
    <property type="project" value="TreeGrafter"/>
</dbReference>
<dbReference type="PANTHER" id="PTHR12455">
    <property type="entry name" value="NUCLEOLAR COMPLEX PROTEIN 4"/>
    <property type="match status" value="1"/>
</dbReference>
<evidence type="ECO:0000313" key="6">
    <source>
        <dbReference type="Proteomes" id="UP000193411"/>
    </source>
</evidence>
<dbReference type="STRING" id="765915.A0A1Y2HTJ0"/>
<protein>
    <submittedName>
        <fullName evidence="5">CBF/Mak21 family-domain-containing protein</fullName>
    </submittedName>
</protein>
<gene>
    <name evidence="5" type="ORF">BCR44DRAFT_1483608</name>
</gene>
<dbReference type="InterPro" id="IPR005612">
    <property type="entry name" value="CCAAT-binding_factor"/>
</dbReference>
<evidence type="ECO:0000259" key="4">
    <source>
        <dbReference type="Pfam" id="PF03914"/>
    </source>
</evidence>
<dbReference type="OrthoDB" id="10263185at2759"/>
<keyword evidence="6" id="KW-1185">Reference proteome</keyword>
<dbReference type="AlphaFoldDB" id="A0A1Y2HTJ0"/>
<feature type="compositionally biased region" description="Low complexity" evidence="2">
    <location>
        <begin position="14"/>
        <end position="29"/>
    </location>
</feature>
<feature type="region of interest" description="Disordered" evidence="2">
    <location>
        <begin position="584"/>
        <end position="606"/>
    </location>
</feature>
<evidence type="ECO:0000313" key="5">
    <source>
        <dbReference type="EMBL" id="ORZ37917.1"/>
    </source>
</evidence>
<comment type="caution">
    <text evidence="5">The sequence shown here is derived from an EMBL/GenBank/DDBJ whole genome shotgun (WGS) entry which is preliminary data.</text>
</comment>
<evidence type="ECO:0000256" key="3">
    <source>
        <dbReference type="SAM" id="Phobius"/>
    </source>
</evidence>
<name>A0A1Y2HTJ0_9FUNG</name>
<dbReference type="PANTHER" id="PTHR12455:SF0">
    <property type="entry name" value="NUCLEOLAR COMPLEX PROTEIN 4 HOMOLOG"/>
    <property type="match status" value="1"/>
</dbReference>
<dbReference type="GO" id="GO:0032040">
    <property type="term" value="C:small-subunit processome"/>
    <property type="evidence" value="ECO:0007669"/>
    <property type="project" value="TreeGrafter"/>
</dbReference>
<dbReference type="InterPro" id="IPR027193">
    <property type="entry name" value="Noc4"/>
</dbReference>